<dbReference type="InterPro" id="IPR001245">
    <property type="entry name" value="Ser-Thr/Tyr_kinase_cat_dom"/>
</dbReference>
<dbReference type="GO" id="GO:0005886">
    <property type="term" value="C:plasma membrane"/>
    <property type="evidence" value="ECO:0007669"/>
    <property type="project" value="TreeGrafter"/>
</dbReference>
<dbReference type="InterPro" id="IPR000253">
    <property type="entry name" value="FHA_dom"/>
</dbReference>
<evidence type="ECO:0000259" key="6">
    <source>
        <dbReference type="PROSITE" id="PS50887"/>
    </source>
</evidence>
<dbReference type="PROSITE" id="PS50887">
    <property type="entry name" value="GGDEF"/>
    <property type="match status" value="1"/>
</dbReference>
<dbReference type="OrthoDB" id="2325869at2759"/>
<organism evidence="7 8">
    <name type="scientific">Gigaspora rosea</name>
    <dbReference type="NCBI Taxonomy" id="44941"/>
    <lineage>
        <taxon>Eukaryota</taxon>
        <taxon>Fungi</taxon>
        <taxon>Fungi incertae sedis</taxon>
        <taxon>Mucoromycota</taxon>
        <taxon>Glomeromycotina</taxon>
        <taxon>Glomeromycetes</taxon>
        <taxon>Diversisporales</taxon>
        <taxon>Gigasporaceae</taxon>
        <taxon>Gigaspora</taxon>
    </lineage>
</organism>
<dbReference type="Pfam" id="PF07714">
    <property type="entry name" value="PK_Tyr_Ser-Thr"/>
    <property type="match status" value="1"/>
</dbReference>
<dbReference type="PROSITE" id="PS50006">
    <property type="entry name" value="FHA_DOMAIN"/>
    <property type="match status" value="1"/>
</dbReference>
<accession>A0A397VNL6</accession>
<dbReference type="SUPFAM" id="SSF49879">
    <property type="entry name" value="SMAD/FHA domain"/>
    <property type="match status" value="1"/>
</dbReference>
<name>A0A397VNL6_9GLOM</name>
<dbReference type="PROSITE" id="PS50011">
    <property type="entry name" value="PROTEIN_KINASE_DOM"/>
    <property type="match status" value="1"/>
</dbReference>
<comment type="caution">
    <text evidence="7">The sequence shown here is derived from an EMBL/GenBank/DDBJ whole genome shotgun (WGS) entry which is preliminary data.</text>
</comment>
<dbReference type="CDD" id="cd00060">
    <property type="entry name" value="FHA"/>
    <property type="match status" value="1"/>
</dbReference>
<dbReference type="GO" id="GO:0004672">
    <property type="term" value="F:protein kinase activity"/>
    <property type="evidence" value="ECO:0007669"/>
    <property type="project" value="InterPro"/>
</dbReference>
<dbReference type="InterPro" id="IPR008984">
    <property type="entry name" value="SMAD_FHA_dom_sf"/>
</dbReference>
<dbReference type="Gene3D" id="1.10.510.10">
    <property type="entry name" value="Transferase(Phosphotransferase) domain 1"/>
    <property type="match status" value="1"/>
</dbReference>
<dbReference type="InterPro" id="IPR011009">
    <property type="entry name" value="Kinase-like_dom_sf"/>
</dbReference>
<dbReference type="Pfam" id="PF16697">
    <property type="entry name" value="Yop-YscD_cpl"/>
    <property type="match status" value="1"/>
</dbReference>
<dbReference type="GO" id="GO:0052621">
    <property type="term" value="F:diguanylate cyclase activity"/>
    <property type="evidence" value="ECO:0007669"/>
    <property type="project" value="TreeGrafter"/>
</dbReference>
<dbReference type="SUPFAM" id="SSF49899">
    <property type="entry name" value="Concanavalin A-like lectins/glucanases"/>
    <property type="match status" value="1"/>
</dbReference>
<dbReference type="InterPro" id="IPR050469">
    <property type="entry name" value="Diguanylate_Cyclase"/>
</dbReference>
<dbReference type="Proteomes" id="UP000266673">
    <property type="component" value="Unassembled WGS sequence"/>
</dbReference>
<comment type="subcellular location">
    <subcellularLocation>
        <location evidence="1">Membrane</location>
        <topology evidence="1">Single-pass membrane protein</topology>
    </subcellularLocation>
</comment>
<dbReference type="STRING" id="44941.A0A397VNL6"/>
<dbReference type="Gene3D" id="2.60.200.20">
    <property type="match status" value="1"/>
</dbReference>
<dbReference type="InterPro" id="IPR013320">
    <property type="entry name" value="ConA-like_dom_sf"/>
</dbReference>
<dbReference type="PANTHER" id="PTHR45138">
    <property type="entry name" value="REGULATORY COMPONENTS OF SENSORY TRANSDUCTION SYSTEM"/>
    <property type="match status" value="1"/>
</dbReference>
<dbReference type="InterPro" id="IPR043128">
    <property type="entry name" value="Rev_trsase/Diguanyl_cyclase"/>
</dbReference>
<evidence type="ECO:0000256" key="1">
    <source>
        <dbReference type="ARBA" id="ARBA00004167"/>
    </source>
</evidence>
<dbReference type="InterPro" id="IPR000719">
    <property type="entry name" value="Prot_kinase_dom"/>
</dbReference>
<dbReference type="PANTHER" id="PTHR45138:SF9">
    <property type="entry name" value="DIGUANYLATE CYCLASE DGCM-RELATED"/>
    <property type="match status" value="1"/>
</dbReference>
<feature type="domain" description="GGDEF" evidence="6">
    <location>
        <begin position="407"/>
        <end position="540"/>
    </location>
</feature>
<evidence type="ECO:0000259" key="5">
    <source>
        <dbReference type="PROSITE" id="PS50011"/>
    </source>
</evidence>
<dbReference type="CDD" id="cd01949">
    <property type="entry name" value="GGDEF"/>
    <property type="match status" value="1"/>
</dbReference>
<evidence type="ECO:0000259" key="4">
    <source>
        <dbReference type="PROSITE" id="PS50006"/>
    </source>
</evidence>
<dbReference type="Pfam" id="PF00990">
    <property type="entry name" value="GGDEF"/>
    <property type="match status" value="1"/>
</dbReference>
<dbReference type="InterPro" id="IPR000160">
    <property type="entry name" value="GGDEF_dom"/>
</dbReference>
<evidence type="ECO:0000256" key="2">
    <source>
        <dbReference type="ARBA" id="ARBA00005575"/>
    </source>
</evidence>
<keyword evidence="8" id="KW-1185">Reference proteome</keyword>
<dbReference type="Gene3D" id="2.60.120.200">
    <property type="match status" value="1"/>
</dbReference>
<feature type="domain" description="Protein kinase" evidence="5">
    <location>
        <begin position="1"/>
        <end position="249"/>
    </location>
</feature>
<feature type="compositionally biased region" description="Polar residues" evidence="3">
    <location>
        <begin position="552"/>
        <end position="585"/>
    </location>
</feature>
<evidence type="ECO:0008006" key="9">
    <source>
        <dbReference type="Google" id="ProtNLM"/>
    </source>
</evidence>
<dbReference type="InterPro" id="IPR032030">
    <property type="entry name" value="YscD_cytoplasmic_dom"/>
</dbReference>
<dbReference type="NCBIfam" id="TIGR00254">
    <property type="entry name" value="GGDEF"/>
    <property type="match status" value="1"/>
</dbReference>
<dbReference type="GO" id="GO:0005524">
    <property type="term" value="F:ATP binding"/>
    <property type="evidence" value="ECO:0007669"/>
    <property type="project" value="InterPro"/>
</dbReference>
<dbReference type="GO" id="GO:0043709">
    <property type="term" value="P:cell adhesion involved in single-species biofilm formation"/>
    <property type="evidence" value="ECO:0007669"/>
    <property type="project" value="TreeGrafter"/>
</dbReference>
<evidence type="ECO:0000313" key="7">
    <source>
        <dbReference type="EMBL" id="RIB20786.1"/>
    </source>
</evidence>
<feature type="domain" description="FHA" evidence="4">
    <location>
        <begin position="297"/>
        <end position="346"/>
    </location>
</feature>
<feature type="region of interest" description="Disordered" evidence="3">
    <location>
        <begin position="549"/>
        <end position="585"/>
    </location>
</feature>
<comment type="similarity">
    <text evidence="2">Belongs to the protein kinase superfamily. CAMK Ser/Thr protein kinase family. CHEK2 subfamily.</text>
</comment>
<dbReference type="EMBL" id="QKWP01000397">
    <property type="protein sequence ID" value="RIB20786.1"/>
    <property type="molecule type" value="Genomic_DNA"/>
</dbReference>
<sequence>MESFRYEIDNGHLKEFSYEEFQDLTIISNGSSEITNLKKIDSNTNNENVIRVYGVTEDPSNKFYSIVLTYCYNTNLREHLKKEETLRGGWEYKVKMAMDIAKGLKYIHTANIVHCDLNSNNIMNHDGKLMIIDFSSSISLDSKTKSTLKITDENAAYVDARCFDNHEYDKYSDIYSLGVILWEISSCKIPFSNKSEADIKKLTLAGRRETPVNSTPIDYKELYCYSWNDDFKKRPTIEKVIKCLEEIEFDIVYQDSDYVSEISCGTKNNLATKKDACLTVIQGSPQNQYFFLPLGKTDIGRSSLNDIIIKDQEIAKKHAYIDSYQGTIKIFDLGSESGIFVNGERLMFRTSRTLIRDDKIKMGRSVFQYLPTGEYENRIDKLLPIYNKDYLLKSLKKEFNNAKENKQDLSLIFFDLDHFKKINDTHSHDAGDYVLKELAKLVQTLIRPEDIFARYGGEEFTIQLKNENSVQAFKSAEKIRKSVESHHFIYNGIRLLVTISSGVAEMDSSMEDYEDLLKHADQASYVAKSQGRNKVVIWTKKIDTDDIKTHKQTTQNDNLSSETDRQSVLNDTNYKQTTQNDKLPSVTDELSVSNDYLEIFSGPLDFPTHKKTIQHDKLPSVTNELSVVLELNLDKHNSENWTPIFHKGQDTHTLSPTLWLTPNESEAYPMCSMDDNTKNIIVSGIKFELNKWYHIAYTLSELQGRMEFYVNGKLVGFETNEETRHIVFNTFPLKIGHSDGYTDFQGQMSNFRYYNVCLSSDEIAKDYRNKGLGSK</sequence>
<evidence type="ECO:0000256" key="3">
    <source>
        <dbReference type="SAM" id="MobiDB-lite"/>
    </source>
</evidence>
<dbReference type="Pfam" id="PF13385">
    <property type="entry name" value="Laminin_G_3"/>
    <property type="match status" value="1"/>
</dbReference>
<dbReference type="InterPro" id="IPR029787">
    <property type="entry name" value="Nucleotide_cyclase"/>
</dbReference>
<dbReference type="AlphaFoldDB" id="A0A397VNL6"/>
<dbReference type="FunFam" id="3.30.70.270:FF:000001">
    <property type="entry name" value="Diguanylate cyclase domain protein"/>
    <property type="match status" value="1"/>
</dbReference>
<dbReference type="SUPFAM" id="SSF55073">
    <property type="entry name" value="Nucleotide cyclase"/>
    <property type="match status" value="1"/>
</dbReference>
<reference evidence="7 8" key="1">
    <citation type="submission" date="2018-06" db="EMBL/GenBank/DDBJ databases">
        <title>Comparative genomics reveals the genomic features of Rhizophagus irregularis, R. cerebriforme, R. diaphanum and Gigaspora rosea, and their symbiotic lifestyle signature.</title>
        <authorList>
            <person name="Morin E."/>
            <person name="San Clemente H."/>
            <person name="Chen E.C.H."/>
            <person name="De La Providencia I."/>
            <person name="Hainaut M."/>
            <person name="Kuo A."/>
            <person name="Kohler A."/>
            <person name="Murat C."/>
            <person name="Tang N."/>
            <person name="Roy S."/>
            <person name="Loubradou J."/>
            <person name="Henrissat B."/>
            <person name="Grigoriev I.V."/>
            <person name="Corradi N."/>
            <person name="Roux C."/>
            <person name="Martin F.M."/>
        </authorList>
    </citation>
    <scope>NUCLEOTIDE SEQUENCE [LARGE SCALE GENOMIC DNA]</scope>
    <source>
        <strain evidence="7 8">DAOM 194757</strain>
    </source>
</reference>
<protein>
    <recommendedName>
        <fullName evidence="9">Kinase-like domain-containing protein</fullName>
    </recommendedName>
</protein>
<dbReference type="SUPFAM" id="SSF56112">
    <property type="entry name" value="Protein kinase-like (PK-like)"/>
    <property type="match status" value="1"/>
</dbReference>
<proteinExistence type="inferred from homology"/>
<dbReference type="SMART" id="SM00267">
    <property type="entry name" value="GGDEF"/>
    <property type="match status" value="1"/>
</dbReference>
<evidence type="ECO:0000313" key="8">
    <source>
        <dbReference type="Proteomes" id="UP000266673"/>
    </source>
</evidence>
<dbReference type="SMART" id="SM00240">
    <property type="entry name" value="FHA"/>
    <property type="match status" value="1"/>
</dbReference>
<dbReference type="Gene3D" id="3.30.70.270">
    <property type="match status" value="1"/>
</dbReference>
<gene>
    <name evidence="7" type="ORF">C2G38_2140995</name>
</gene>